<keyword evidence="8" id="KW-1185">Reference proteome</keyword>
<evidence type="ECO:0000256" key="5">
    <source>
        <dbReference type="RuleBase" id="RU003682"/>
    </source>
</evidence>
<evidence type="ECO:0000259" key="6">
    <source>
        <dbReference type="PROSITE" id="PS51471"/>
    </source>
</evidence>
<protein>
    <recommendedName>
        <fullName evidence="6">Fe2OG dioxygenase domain-containing protein</fullName>
    </recommendedName>
</protein>
<evidence type="ECO:0000256" key="2">
    <source>
        <dbReference type="ARBA" id="ARBA00022723"/>
    </source>
</evidence>
<dbReference type="PANTHER" id="PTHR10209:SF755">
    <property type="entry name" value="FE2OG DIOXYGENASE DOMAIN-CONTAINING PROTEIN"/>
    <property type="match status" value="1"/>
</dbReference>
<evidence type="ECO:0000313" key="7">
    <source>
        <dbReference type="EnsemblPlants" id="Bo8g115600.1"/>
    </source>
</evidence>
<dbReference type="InterPro" id="IPR044861">
    <property type="entry name" value="IPNS-like_FE2OG_OXY"/>
</dbReference>
<reference evidence="7" key="2">
    <citation type="submission" date="2015-03" db="UniProtKB">
        <authorList>
            <consortium name="EnsemblPlants"/>
        </authorList>
    </citation>
    <scope>IDENTIFICATION</scope>
</reference>
<dbReference type="Proteomes" id="UP000032141">
    <property type="component" value="Chromosome C8"/>
</dbReference>
<dbReference type="AlphaFoldDB" id="A0A0D3DZ13"/>
<keyword evidence="3 5" id="KW-0560">Oxidoreductase</keyword>
<dbReference type="SUPFAM" id="SSF51197">
    <property type="entry name" value="Clavaminate synthase-like"/>
    <property type="match status" value="1"/>
</dbReference>
<accession>A0A0D3DZ13</accession>
<dbReference type="InterPro" id="IPR027443">
    <property type="entry name" value="IPNS-like_sf"/>
</dbReference>
<sequence length="424" mass="47791">METKDFDSYSERKAFDETKGVKGLVDAHITEVPRIFRLPQGTLSDKKPSLSSSDLAIPIIDLADVHVSRPRVVEKIKDAAEKWGFFQMVNHGVPLSVLEEMRDGVRRFLSKISSSTACVNWRDSFACYMSSDPPTPEELPVVCRGAMIEHWKHMMSLGALLLELLSEALGLSADMLKSMDCMKGLFMICHSYPPCPQLDRTIGTNHHSDNSFLTILLQDQVGGLQILHKDCWVDVSPIPGLLLLTSEISCRFTGMNLVHHCIVGPTLRGGPQLTQGFLMTQAPSSSHNHERDTVQRGLDFVAQRKVQGPEGNPWGIWVPSSGKSEIKIGNQILGYKQKFEFFIKHKLNSGWYQIEYTRCANAFETTAVSHLVYDQQNEYVPYMNFHVYQVNGKEGSSTYLMLLRLKKKEALFRKKPNGKKSLEN</sequence>
<organism evidence="7 8">
    <name type="scientific">Brassica oleracea var. oleracea</name>
    <dbReference type="NCBI Taxonomy" id="109376"/>
    <lineage>
        <taxon>Eukaryota</taxon>
        <taxon>Viridiplantae</taxon>
        <taxon>Streptophyta</taxon>
        <taxon>Embryophyta</taxon>
        <taxon>Tracheophyta</taxon>
        <taxon>Spermatophyta</taxon>
        <taxon>Magnoliopsida</taxon>
        <taxon>eudicotyledons</taxon>
        <taxon>Gunneridae</taxon>
        <taxon>Pentapetalae</taxon>
        <taxon>rosids</taxon>
        <taxon>malvids</taxon>
        <taxon>Brassicales</taxon>
        <taxon>Brassicaceae</taxon>
        <taxon>Brassiceae</taxon>
        <taxon>Brassica</taxon>
    </lineage>
</organism>
<keyword evidence="4 5" id="KW-0408">Iron</keyword>
<dbReference type="GO" id="GO:0051213">
    <property type="term" value="F:dioxygenase activity"/>
    <property type="evidence" value="ECO:0007669"/>
    <property type="project" value="UniProtKB-ARBA"/>
</dbReference>
<dbReference type="EnsemblPlants" id="Bo8g115600.1">
    <property type="protein sequence ID" value="Bo8g115600.1"/>
    <property type="gene ID" value="Bo8g115600"/>
</dbReference>
<comment type="similarity">
    <text evidence="1 5">Belongs to the iron/ascorbate-dependent oxidoreductase family.</text>
</comment>
<dbReference type="eggNOG" id="KOG0143">
    <property type="taxonomic scope" value="Eukaryota"/>
</dbReference>
<dbReference type="PROSITE" id="PS51471">
    <property type="entry name" value="FE2OG_OXY"/>
    <property type="match status" value="1"/>
</dbReference>
<reference evidence="7 8" key="1">
    <citation type="journal article" date="2014" name="Genome Biol.">
        <title>Transcriptome and methylome profiling reveals relics of genome dominance in the mesopolyploid Brassica oleracea.</title>
        <authorList>
            <person name="Parkin I.A."/>
            <person name="Koh C."/>
            <person name="Tang H."/>
            <person name="Robinson S.J."/>
            <person name="Kagale S."/>
            <person name="Clarke W.E."/>
            <person name="Town C.D."/>
            <person name="Nixon J."/>
            <person name="Krishnakumar V."/>
            <person name="Bidwell S.L."/>
            <person name="Denoeud F."/>
            <person name="Belcram H."/>
            <person name="Links M.G."/>
            <person name="Just J."/>
            <person name="Clarke C."/>
            <person name="Bender T."/>
            <person name="Huebert T."/>
            <person name="Mason A.S."/>
            <person name="Pires J.C."/>
            <person name="Barker G."/>
            <person name="Moore J."/>
            <person name="Walley P.G."/>
            <person name="Manoli S."/>
            <person name="Batley J."/>
            <person name="Edwards D."/>
            <person name="Nelson M.N."/>
            <person name="Wang X."/>
            <person name="Paterson A.H."/>
            <person name="King G."/>
            <person name="Bancroft I."/>
            <person name="Chalhoub B."/>
            <person name="Sharpe A.G."/>
        </authorList>
    </citation>
    <scope>NUCLEOTIDE SEQUENCE</scope>
    <source>
        <strain evidence="7 8">cv. TO1000</strain>
    </source>
</reference>
<dbReference type="GO" id="GO:0046872">
    <property type="term" value="F:metal ion binding"/>
    <property type="evidence" value="ECO:0007669"/>
    <property type="project" value="UniProtKB-KW"/>
</dbReference>
<dbReference type="OMA" id="RCANAFE"/>
<name>A0A0D3DZ13_BRAOL</name>
<dbReference type="STRING" id="109376.A0A0D3DZ13"/>
<dbReference type="PANTHER" id="PTHR10209">
    <property type="entry name" value="OXIDOREDUCTASE, 2OG-FE II OXYGENASE FAMILY PROTEIN"/>
    <property type="match status" value="1"/>
</dbReference>
<dbReference type="InterPro" id="IPR005123">
    <property type="entry name" value="Oxoglu/Fe-dep_dioxygenase_dom"/>
</dbReference>
<dbReference type="InterPro" id="IPR026992">
    <property type="entry name" value="DIOX_N"/>
</dbReference>
<proteinExistence type="inferred from homology"/>
<feature type="domain" description="Fe2OG dioxygenase" evidence="6">
    <location>
        <begin position="183"/>
        <end position="317"/>
    </location>
</feature>
<dbReference type="HOGENOM" id="CLU_647871_0_0_1"/>
<dbReference type="Gramene" id="Bo8g115600.1">
    <property type="protein sequence ID" value="Bo8g115600.1"/>
    <property type="gene ID" value="Bo8g115600"/>
</dbReference>
<evidence type="ECO:0000256" key="4">
    <source>
        <dbReference type="ARBA" id="ARBA00023004"/>
    </source>
</evidence>
<keyword evidence="2 5" id="KW-0479">Metal-binding</keyword>
<dbReference type="Pfam" id="PF03171">
    <property type="entry name" value="2OG-FeII_Oxy"/>
    <property type="match status" value="1"/>
</dbReference>
<evidence type="ECO:0000256" key="3">
    <source>
        <dbReference type="ARBA" id="ARBA00023002"/>
    </source>
</evidence>
<evidence type="ECO:0000256" key="1">
    <source>
        <dbReference type="ARBA" id="ARBA00008056"/>
    </source>
</evidence>
<evidence type="ECO:0000313" key="8">
    <source>
        <dbReference type="Proteomes" id="UP000032141"/>
    </source>
</evidence>
<dbReference type="Pfam" id="PF14226">
    <property type="entry name" value="DIOX_N"/>
    <property type="match status" value="1"/>
</dbReference>
<dbReference type="Gene3D" id="2.60.120.330">
    <property type="entry name" value="B-lactam Antibiotic, Isopenicillin N Synthase, Chain"/>
    <property type="match status" value="1"/>
</dbReference>